<comment type="caution">
    <text evidence="2">The sequence shown here is derived from an EMBL/GenBank/DDBJ whole genome shotgun (WGS) entry which is preliminary data.</text>
</comment>
<evidence type="ECO:0008006" key="4">
    <source>
        <dbReference type="Google" id="ProtNLM"/>
    </source>
</evidence>
<feature type="transmembrane region" description="Helical" evidence="1">
    <location>
        <begin position="83"/>
        <end position="101"/>
    </location>
</feature>
<dbReference type="RefSeq" id="WP_369280330.1">
    <property type="nucleotide sequence ID" value="NZ_JBJVMW010000015.1"/>
</dbReference>
<gene>
    <name evidence="2" type="ORF">ACKI1S_31250</name>
</gene>
<evidence type="ECO:0000313" key="2">
    <source>
        <dbReference type="EMBL" id="MFM9650615.1"/>
    </source>
</evidence>
<feature type="transmembrane region" description="Helical" evidence="1">
    <location>
        <begin position="7"/>
        <end position="29"/>
    </location>
</feature>
<protein>
    <recommendedName>
        <fullName evidence="4">DUF2975 domain-containing protein</fullName>
    </recommendedName>
</protein>
<keyword evidence="3" id="KW-1185">Reference proteome</keyword>
<feature type="transmembrane region" description="Helical" evidence="1">
    <location>
        <begin position="49"/>
        <end position="71"/>
    </location>
</feature>
<reference evidence="2 3" key="1">
    <citation type="submission" date="2024-12" db="EMBL/GenBank/DDBJ databases">
        <title>Forecasting of Potato common scab and diversities of Pathogenic streptomyces spp. in china.</title>
        <authorList>
            <person name="Handique U."/>
            <person name="Wu J."/>
        </authorList>
    </citation>
    <scope>NUCLEOTIDE SEQUENCE [LARGE SCALE GENOMIC DNA]</scope>
    <source>
        <strain evidence="2 3">ZRIMU1585</strain>
    </source>
</reference>
<proteinExistence type="predicted"/>
<dbReference type="EMBL" id="JBJVNE010000017">
    <property type="protein sequence ID" value="MFM9650615.1"/>
    <property type="molecule type" value="Genomic_DNA"/>
</dbReference>
<dbReference type="Proteomes" id="UP001631993">
    <property type="component" value="Unassembled WGS sequence"/>
</dbReference>
<organism evidence="2 3">
    <name type="scientific">Streptomyces galilaeus</name>
    <dbReference type="NCBI Taxonomy" id="33899"/>
    <lineage>
        <taxon>Bacteria</taxon>
        <taxon>Bacillati</taxon>
        <taxon>Actinomycetota</taxon>
        <taxon>Actinomycetes</taxon>
        <taxon>Kitasatosporales</taxon>
        <taxon>Streptomycetaceae</taxon>
        <taxon>Streptomyces</taxon>
    </lineage>
</organism>
<sequence>MKRLRLLIRLVCVVVAAVAPLAALFYLFLRMFQLHGGNPLSGAALWATALQVAVPSAAVELGIILVVLLWARAMSTDPASGSARAVAVAVAAVCASIPTSFFVGLAAWPVVVLCCALPAGLAAPALMRPLAVTALPES</sequence>
<evidence type="ECO:0000313" key="3">
    <source>
        <dbReference type="Proteomes" id="UP001631993"/>
    </source>
</evidence>
<accession>A0ABW9IQ76</accession>
<keyword evidence="1" id="KW-0472">Membrane</keyword>
<keyword evidence="1" id="KW-0812">Transmembrane</keyword>
<feature type="transmembrane region" description="Helical" evidence="1">
    <location>
        <begin position="107"/>
        <end position="127"/>
    </location>
</feature>
<keyword evidence="1" id="KW-1133">Transmembrane helix</keyword>
<evidence type="ECO:0000256" key="1">
    <source>
        <dbReference type="SAM" id="Phobius"/>
    </source>
</evidence>
<name>A0ABW9IQ76_STRGJ</name>